<dbReference type="InterPro" id="IPR000152">
    <property type="entry name" value="EGF-type_Asp/Asn_hydroxyl_site"/>
</dbReference>
<dbReference type="PRINTS" id="PR00010">
    <property type="entry name" value="EGFBLOOD"/>
</dbReference>
<keyword evidence="2" id="KW-0301">Gamma-carboxyglutamic acid</keyword>
<dbReference type="GO" id="GO:0031638">
    <property type="term" value="P:zymogen activation"/>
    <property type="evidence" value="ECO:0007669"/>
    <property type="project" value="TreeGrafter"/>
</dbReference>
<evidence type="ECO:0000259" key="15">
    <source>
        <dbReference type="PROSITE" id="PS50026"/>
    </source>
</evidence>
<dbReference type="PROSITE" id="PS01186">
    <property type="entry name" value="EGF_2"/>
    <property type="match status" value="1"/>
</dbReference>
<comment type="caution">
    <text evidence="16">The sequence shown here is derived from an EMBL/GenBank/DDBJ whole genome shotgun (WGS) entry which is preliminary data.</text>
</comment>
<evidence type="ECO:0000256" key="11">
    <source>
        <dbReference type="ARBA" id="ARBA00023157"/>
    </source>
</evidence>
<evidence type="ECO:0000313" key="16">
    <source>
        <dbReference type="EMBL" id="KAB0345872.1"/>
    </source>
</evidence>
<comment type="subcellular location">
    <subcellularLocation>
        <location evidence="1">Secreted</location>
    </subcellularLocation>
</comment>
<keyword evidence="6" id="KW-0765">Sulfation</keyword>
<keyword evidence="8" id="KW-0106">Calcium</keyword>
<dbReference type="Pfam" id="PF14670">
    <property type="entry name" value="FXa_inhibition"/>
    <property type="match status" value="1"/>
</dbReference>
<evidence type="ECO:0000256" key="4">
    <source>
        <dbReference type="ARBA" id="ARBA00022536"/>
    </source>
</evidence>
<dbReference type="GO" id="GO:0005509">
    <property type="term" value="F:calcium ion binding"/>
    <property type="evidence" value="ECO:0007669"/>
    <property type="project" value="InterPro"/>
</dbReference>
<dbReference type="PROSITE" id="PS00010">
    <property type="entry name" value="ASX_HYDROXYL"/>
    <property type="match status" value="1"/>
</dbReference>
<dbReference type="CDD" id="cd00054">
    <property type="entry name" value="EGF_CA"/>
    <property type="match status" value="1"/>
</dbReference>
<keyword evidence="4 13" id="KW-0245">EGF-like domain</keyword>
<dbReference type="Pfam" id="PF00008">
    <property type="entry name" value="EGF"/>
    <property type="match status" value="1"/>
</dbReference>
<dbReference type="PROSITE" id="PS50026">
    <property type="entry name" value="EGF_3"/>
    <property type="match status" value="1"/>
</dbReference>
<name>A0A5N3V996_MUNRE</name>
<dbReference type="FunFam" id="2.10.25.10:FF:000259">
    <property type="entry name" value="Coagulation factor VII"/>
    <property type="match status" value="1"/>
</dbReference>
<accession>A0A5N3V996</accession>
<dbReference type="Proteomes" id="UP000326062">
    <property type="component" value="Unassembled WGS sequence"/>
</dbReference>
<evidence type="ECO:0000256" key="5">
    <source>
        <dbReference type="ARBA" id="ARBA00022553"/>
    </source>
</evidence>
<reference evidence="16 17" key="1">
    <citation type="submission" date="2019-06" db="EMBL/GenBank/DDBJ databases">
        <title>Discovery of a novel chromosome fission-fusion reversal in muntjac.</title>
        <authorList>
            <person name="Mudd A.B."/>
            <person name="Bredeson J.V."/>
            <person name="Baum R."/>
            <person name="Hockemeyer D."/>
            <person name="Rokhsar D.S."/>
        </authorList>
    </citation>
    <scope>NUCLEOTIDE SEQUENCE [LARGE SCALE GENOMIC DNA]</scope>
    <source>
        <strain evidence="16">UCam_UCB_Mr</strain>
        <tissue evidence="16">Fibroblast cell line</tissue>
    </source>
</reference>
<keyword evidence="11 13" id="KW-1015">Disulfide bond</keyword>
<proteinExistence type="predicted"/>
<dbReference type="EMBL" id="VCEB01003058">
    <property type="protein sequence ID" value="KAB0345872.1"/>
    <property type="molecule type" value="Genomic_DNA"/>
</dbReference>
<dbReference type="GO" id="GO:0005615">
    <property type="term" value="C:extracellular space"/>
    <property type="evidence" value="ECO:0007669"/>
    <property type="project" value="TreeGrafter"/>
</dbReference>
<keyword evidence="12" id="KW-0325">Glycoprotein</keyword>
<keyword evidence="17" id="KW-1185">Reference proteome</keyword>
<keyword evidence="10" id="KW-0865">Zymogen</keyword>
<gene>
    <name evidence="16" type="ORF">FD755_024468</name>
</gene>
<protein>
    <recommendedName>
        <fullName evidence="15">EGF-like domain-containing protein</fullName>
    </recommendedName>
</protein>
<dbReference type="PANTHER" id="PTHR24278:SF31">
    <property type="entry name" value="COAGULATION FACTOR IX"/>
    <property type="match status" value="1"/>
</dbReference>
<evidence type="ECO:0000313" key="17">
    <source>
        <dbReference type="Proteomes" id="UP000326062"/>
    </source>
</evidence>
<dbReference type="SUPFAM" id="SSF57196">
    <property type="entry name" value="EGF/Laminin"/>
    <property type="match status" value="2"/>
</dbReference>
<evidence type="ECO:0000256" key="7">
    <source>
        <dbReference type="ARBA" id="ARBA00022696"/>
    </source>
</evidence>
<feature type="domain" description="EGF-like" evidence="15">
    <location>
        <begin position="49"/>
        <end position="85"/>
    </location>
</feature>
<dbReference type="InterPro" id="IPR000742">
    <property type="entry name" value="EGF"/>
</dbReference>
<dbReference type="GO" id="GO:0007596">
    <property type="term" value="P:blood coagulation"/>
    <property type="evidence" value="ECO:0007669"/>
    <property type="project" value="UniProtKB-KW"/>
</dbReference>
<dbReference type="AlphaFoldDB" id="A0A5N3V996"/>
<dbReference type="InterPro" id="IPR001881">
    <property type="entry name" value="EGF-like_Ca-bd_dom"/>
</dbReference>
<evidence type="ECO:0000256" key="3">
    <source>
        <dbReference type="ARBA" id="ARBA00022525"/>
    </source>
</evidence>
<comment type="caution">
    <text evidence="13">Lacks conserved residue(s) required for the propagation of feature annotation.</text>
</comment>
<evidence type="ECO:0000256" key="10">
    <source>
        <dbReference type="ARBA" id="ARBA00023145"/>
    </source>
</evidence>
<dbReference type="InterPro" id="IPR050442">
    <property type="entry name" value="Peptidase_S1_coag_factors"/>
</dbReference>
<feature type="region of interest" description="Disordered" evidence="14">
    <location>
        <begin position="298"/>
        <end position="317"/>
    </location>
</feature>
<feature type="disulfide bond" evidence="13">
    <location>
        <begin position="75"/>
        <end position="84"/>
    </location>
</feature>
<keyword evidence="3" id="KW-0964">Secreted</keyword>
<dbReference type="SMART" id="SM00181">
    <property type="entry name" value="EGF"/>
    <property type="match status" value="2"/>
</dbReference>
<evidence type="ECO:0000256" key="12">
    <source>
        <dbReference type="ARBA" id="ARBA00023180"/>
    </source>
</evidence>
<evidence type="ECO:0000256" key="6">
    <source>
        <dbReference type="ARBA" id="ARBA00022641"/>
    </source>
</evidence>
<keyword evidence="7" id="KW-0356">Hemostasis</keyword>
<dbReference type="Gene3D" id="2.10.25.10">
    <property type="entry name" value="Laminin"/>
    <property type="match status" value="2"/>
</dbReference>
<feature type="non-terminal residue" evidence="16">
    <location>
        <position position="1"/>
    </location>
</feature>
<evidence type="ECO:0000256" key="1">
    <source>
        <dbReference type="ARBA" id="ARBA00004613"/>
    </source>
</evidence>
<organism evidence="16 17">
    <name type="scientific">Muntiacus reevesi</name>
    <name type="common">Reeves' muntjac</name>
    <name type="synonym">Cervus reevesi</name>
    <dbReference type="NCBI Taxonomy" id="9886"/>
    <lineage>
        <taxon>Eukaryota</taxon>
        <taxon>Metazoa</taxon>
        <taxon>Chordata</taxon>
        <taxon>Craniata</taxon>
        <taxon>Vertebrata</taxon>
        <taxon>Euteleostomi</taxon>
        <taxon>Mammalia</taxon>
        <taxon>Eutheria</taxon>
        <taxon>Laurasiatheria</taxon>
        <taxon>Artiodactyla</taxon>
        <taxon>Ruminantia</taxon>
        <taxon>Pecora</taxon>
        <taxon>Cervidae</taxon>
        <taxon>Muntiacinae</taxon>
        <taxon>Muntiacus</taxon>
    </lineage>
</organism>
<evidence type="ECO:0000256" key="9">
    <source>
        <dbReference type="ARBA" id="ARBA00023084"/>
    </source>
</evidence>
<evidence type="ECO:0000256" key="14">
    <source>
        <dbReference type="SAM" id="MobiDB-lite"/>
    </source>
</evidence>
<evidence type="ECO:0000256" key="8">
    <source>
        <dbReference type="ARBA" id="ARBA00022837"/>
    </source>
</evidence>
<dbReference type="PROSITE" id="PS00022">
    <property type="entry name" value="EGF_1"/>
    <property type="match status" value="1"/>
</dbReference>
<dbReference type="PANTHER" id="PTHR24278">
    <property type="entry name" value="COAGULATION FACTOR"/>
    <property type="match status" value="1"/>
</dbReference>
<keyword evidence="5" id="KW-0597">Phosphoprotein</keyword>
<dbReference type="FunFam" id="2.10.25.10:FF:000162">
    <property type="entry name" value="Coagulation factor X (Predicted)"/>
    <property type="match status" value="1"/>
</dbReference>
<evidence type="ECO:0000256" key="2">
    <source>
        <dbReference type="ARBA" id="ARBA00022479"/>
    </source>
</evidence>
<keyword evidence="9" id="KW-0094">Blood coagulation</keyword>
<sequence>FVLKAFPGWSCGYLAQFALEDMQQSKLSTTQLTPSSFYKEGLKIPLTFYGDQCESNPCLNGGMCKDDINSYECWCQAGYEGKNCELDATCSIKNGRCKQFCKRDTDNKVVCSCTAGYRLAEDQKSCEPAVPFPCGRVSVSHTSKTLTRAETIFSNMNYENSSEAEIIWDNVTQSNQSFDDFNRVVGGEDAAKGQFPWQTHHYKSFHVFLAAHLIVSAPVVSCWLAGAEGPQEQGGDDFFLEDLGMKVPGRHVDPVPGEERPFRPLGSVTGAGQLGEQIWSSRCSWNCWLEALLCPENRSGGTRPSRTVEGLGSTNGR</sequence>
<evidence type="ECO:0000256" key="13">
    <source>
        <dbReference type="PROSITE-ProRule" id="PRU00076"/>
    </source>
</evidence>
<dbReference type="SMART" id="SM00179">
    <property type="entry name" value="EGF_CA"/>
    <property type="match status" value="1"/>
</dbReference>